<dbReference type="OrthoDB" id="277199at2759"/>
<keyword evidence="2" id="KW-1185">Reference proteome</keyword>
<accession>A0A422NY26</accession>
<evidence type="ECO:0000313" key="2">
    <source>
        <dbReference type="Proteomes" id="UP000283634"/>
    </source>
</evidence>
<dbReference type="PANTHER" id="PTHR39666:SF1">
    <property type="entry name" value="NUCLEAR PORE COMPLEX NUP2_50_61 DOMAIN-CONTAINING PROTEIN"/>
    <property type="match status" value="1"/>
</dbReference>
<dbReference type="PANTHER" id="PTHR39666">
    <property type="entry name" value="RANBP2-TYPE DOMAIN-CONTAINING PROTEIN"/>
    <property type="match status" value="1"/>
</dbReference>
<name>A0A422NY26_TRYRA</name>
<dbReference type="VEuPathDB" id="TriTrypDB:TRSC58_03147"/>
<dbReference type="OMA" id="EESIFAC"/>
<dbReference type="GeneID" id="40325623"/>
<organism evidence="1 2">
    <name type="scientific">Trypanosoma rangeli</name>
    <dbReference type="NCBI Taxonomy" id="5698"/>
    <lineage>
        <taxon>Eukaryota</taxon>
        <taxon>Discoba</taxon>
        <taxon>Euglenozoa</taxon>
        <taxon>Kinetoplastea</taxon>
        <taxon>Metakinetoplastina</taxon>
        <taxon>Trypanosomatida</taxon>
        <taxon>Trypanosomatidae</taxon>
        <taxon>Trypanosoma</taxon>
        <taxon>Herpetosoma</taxon>
    </lineage>
</organism>
<evidence type="ECO:0000313" key="1">
    <source>
        <dbReference type="EMBL" id="RNF10331.1"/>
    </source>
</evidence>
<gene>
    <name evidence="1" type="ORF">TraAM80_01690</name>
</gene>
<dbReference type="AlphaFoldDB" id="A0A422NY26"/>
<proteinExistence type="predicted"/>
<dbReference type="RefSeq" id="XP_029241488.1">
    <property type="nucleotide sequence ID" value="XM_029378723.1"/>
</dbReference>
<reference evidence="1 2" key="1">
    <citation type="journal article" date="2018" name="BMC Genomics">
        <title>Genomic comparison of Trypanosoma conorhini and Trypanosoma rangeli to Trypanosoma cruzi strains of high and low virulence.</title>
        <authorList>
            <person name="Bradwell K.R."/>
            <person name="Koparde V.N."/>
            <person name="Matveyev A.V."/>
            <person name="Serrano M.G."/>
            <person name="Alves J.M."/>
            <person name="Parikh H."/>
            <person name="Huang B."/>
            <person name="Lee V."/>
            <person name="Espinosa-Alvarez O."/>
            <person name="Ortiz P.A."/>
            <person name="Costa-Martins A.G."/>
            <person name="Teixeira M.M."/>
            <person name="Buck G.A."/>
        </authorList>
    </citation>
    <scope>NUCLEOTIDE SEQUENCE [LARGE SCALE GENOMIC DNA]</scope>
    <source>
        <strain evidence="1 2">AM80</strain>
    </source>
</reference>
<dbReference type="Proteomes" id="UP000283634">
    <property type="component" value="Unassembled WGS sequence"/>
</dbReference>
<protein>
    <submittedName>
        <fullName evidence="1">Uncharacterized protein</fullName>
    </submittedName>
</protein>
<dbReference type="EMBL" id="MKGL01000033">
    <property type="protein sequence ID" value="RNF10331.1"/>
    <property type="molecule type" value="Genomic_DNA"/>
</dbReference>
<comment type="caution">
    <text evidence="1">The sequence shown here is derived from an EMBL/GenBank/DDBJ whole genome shotgun (WGS) entry which is preliminary data.</text>
</comment>
<sequence length="751" mass="85278">MASYYARLDNFFAFYAPEKRPLVAALLEKYSGREEVMMQSLVKKFGPEPTGPASNFQEKDHNYRERLVNFYTKYAPKELAKVDAMLARFAGREDELFSALVQKYGPEPSMFCSRGDLKSVQYMSDTQCEQNSIASSVAVSGYNVHDTRWRLARIFMEHAPERLAIVDQMMEKYAGHEEEMLVRCVERYGPEPPPPDTQSPRSRLSRFIGYYMPHKVSSVESMLKKYDGRIEALFAALVYKLGPEPPSTPCTTSAVVVPVGNEAAGPSRGVTAITGGFRDDDEKGSHEVYQDVEEPGEWLKHLSLPLSAYRRYAVNRLGEDHLSVLENRFGVPRLLDNRNNADDSAVKRWVIAKNVVTGTGNVNAVKETEEFEEPMVAECISANFACFVLVLETVEFPLPEDYMEESIFACYPFCTLLGDRDRFALQTCVRLMDLKTGFEADTVSLLREEENCRERVLQQVGSWKRQHCVQLEDRKSYMQRLLQRALELLPEFEEKERQEVITVEQIERKGKALWFHEGLQMITSANRDLLTPHSRQKWEHEKNVAGRSRYADLSSPFAPFSCGFRHLISPHPLLRQKGDDCILLSSQSSTSSVEESMSVPLGGRKETRDMATVTTPAMYARKPSLQRATNADSVFGLLEVSPQPKKPSEVVDPIQRVLRFNEPLTGSRRTMHTENRLGITGRDKWGPAREGRLSEVAPPPCQDAREAILLSETPESFVDHVSTDQSDRASSPAYRYVPFFFEKEDIFRSGP</sequence>